<sequence length="126" mass="14285">MGLFNKLNLDKVFDSVSSGVDKLAFTQEERADFNMKISDKVSEFVGSSLSENTERSKARRTIAYIVVANFFALIWAVIILYFFNENAATFVKGMAVEWQVPTAFIMVLAFFFSAYLLRGTPLKKKD</sequence>
<feature type="transmembrane region" description="Helical" evidence="1">
    <location>
        <begin position="62"/>
        <end position="83"/>
    </location>
</feature>
<keyword evidence="1" id="KW-1133">Transmembrane helix</keyword>
<gene>
    <name evidence="2" type="ORF">KEM10_20680</name>
</gene>
<evidence type="ECO:0000256" key="1">
    <source>
        <dbReference type="SAM" id="Phobius"/>
    </source>
</evidence>
<reference evidence="2 3" key="1">
    <citation type="journal article" date="2015" name="Int. J. Syst. Evol. Microbiol.">
        <title>Carboxylicivirga linearis sp. nov., isolated from a sea cucumber culture pond.</title>
        <authorList>
            <person name="Wang F.Q."/>
            <person name="Zhou Y.X."/>
            <person name="Lin X.Z."/>
            <person name="Chen G.J."/>
            <person name="Du Z.J."/>
        </authorList>
    </citation>
    <scope>NUCLEOTIDE SEQUENCE [LARGE SCALE GENOMIC DNA]</scope>
    <source>
        <strain evidence="2 3">FB218</strain>
    </source>
</reference>
<protein>
    <recommendedName>
        <fullName evidence="4">Holin-X, holin superfamily III</fullName>
    </recommendedName>
</protein>
<evidence type="ECO:0000313" key="2">
    <source>
        <dbReference type="EMBL" id="MBS2100715.1"/>
    </source>
</evidence>
<dbReference type="Proteomes" id="UP000708576">
    <property type="component" value="Unassembled WGS sequence"/>
</dbReference>
<name>A0ABS5K0Y6_9BACT</name>
<proteinExistence type="predicted"/>
<accession>A0ABS5K0Y6</accession>
<keyword evidence="3" id="KW-1185">Reference proteome</keyword>
<feature type="transmembrane region" description="Helical" evidence="1">
    <location>
        <begin position="98"/>
        <end position="117"/>
    </location>
</feature>
<dbReference type="RefSeq" id="WP_212219106.1">
    <property type="nucleotide sequence ID" value="NZ_JAGUCO010000027.1"/>
</dbReference>
<evidence type="ECO:0000313" key="3">
    <source>
        <dbReference type="Proteomes" id="UP000708576"/>
    </source>
</evidence>
<evidence type="ECO:0008006" key="4">
    <source>
        <dbReference type="Google" id="ProtNLM"/>
    </source>
</evidence>
<comment type="caution">
    <text evidence="2">The sequence shown here is derived from an EMBL/GenBank/DDBJ whole genome shotgun (WGS) entry which is preliminary data.</text>
</comment>
<dbReference type="EMBL" id="JAGUCO010000027">
    <property type="protein sequence ID" value="MBS2100715.1"/>
    <property type="molecule type" value="Genomic_DNA"/>
</dbReference>
<keyword evidence="1" id="KW-0472">Membrane</keyword>
<organism evidence="2 3">
    <name type="scientific">Carboxylicivirga linearis</name>
    <dbReference type="NCBI Taxonomy" id="1628157"/>
    <lineage>
        <taxon>Bacteria</taxon>
        <taxon>Pseudomonadati</taxon>
        <taxon>Bacteroidota</taxon>
        <taxon>Bacteroidia</taxon>
        <taxon>Marinilabiliales</taxon>
        <taxon>Marinilabiliaceae</taxon>
        <taxon>Carboxylicivirga</taxon>
    </lineage>
</organism>
<keyword evidence="1" id="KW-0812">Transmembrane</keyword>